<dbReference type="Proteomes" id="UP000011220">
    <property type="component" value="Chromosome"/>
</dbReference>
<sequence length="53" mass="6037">MPFPLKILIHFLNSSAFVLLSFIRELFLSNTTPLPAFTTGKPSLKCFEPKINR</sequence>
<reference evidence="1 2" key="1">
    <citation type="journal article" date="2013" name="Genome Announc.">
        <title>Complete genome sequence of Clostridium stercorarium subsp. stercorarium strain DSM 8532, a thermophilic degrader of plant cell wall fibers.</title>
        <authorList>
            <person name="Poehlein A."/>
            <person name="Zverlov V.V."/>
            <person name="Daniel R."/>
            <person name="Schwarz W.H."/>
            <person name="Liebl W."/>
        </authorList>
    </citation>
    <scope>NUCLEOTIDE SEQUENCE [LARGE SCALE GENOMIC DNA]</scope>
    <source>
        <strain evidence="2">ATCC 35414 / DSM 8532 / NCIMB 11754</strain>
    </source>
</reference>
<dbReference type="EMBL" id="CP004044">
    <property type="protein sequence ID" value="AGC69450.1"/>
    <property type="molecule type" value="Genomic_DNA"/>
</dbReference>
<dbReference type="KEGG" id="css:Cst_c24930"/>
<gene>
    <name evidence="1" type="ordered locus">Cst_c24930</name>
</gene>
<evidence type="ECO:0000313" key="2">
    <source>
        <dbReference type="Proteomes" id="UP000011220"/>
    </source>
</evidence>
<keyword evidence="2" id="KW-1185">Reference proteome</keyword>
<accession>L7VMJ9</accession>
<name>L7VMJ9_THES1</name>
<proteinExistence type="predicted"/>
<organism evidence="1 2">
    <name type="scientific">Thermoclostridium stercorarium (strain ATCC 35414 / DSM 8532 / NCIMB 11754)</name>
    <name type="common">Clostridium stercorarium</name>
    <dbReference type="NCBI Taxonomy" id="1121335"/>
    <lineage>
        <taxon>Bacteria</taxon>
        <taxon>Bacillati</taxon>
        <taxon>Bacillota</taxon>
        <taxon>Clostridia</taxon>
        <taxon>Eubacteriales</taxon>
        <taxon>Oscillospiraceae</taxon>
        <taxon>Thermoclostridium</taxon>
    </lineage>
</organism>
<dbReference type="AlphaFoldDB" id="L7VMJ9"/>
<protein>
    <submittedName>
        <fullName evidence="1">Uncharacterized protein</fullName>
    </submittedName>
</protein>
<evidence type="ECO:0000313" key="1">
    <source>
        <dbReference type="EMBL" id="AGC69450.1"/>
    </source>
</evidence>